<reference evidence="5" key="2">
    <citation type="submission" date="2012-11" db="EMBL/GenBank/DDBJ databases">
        <authorList>
            <person name="Kuo A."/>
            <person name="Curtis B.A."/>
            <person name="Tanifuji G."/>
            <person name="Burki F."/>
            <person name="Gruber A."/>
            <person name="Irimia M."/>
            <person name="Maruyama S."/>
            <person name="Arias M.C."/>
            <person name="Ball S.G."/>
            <person name="Gile G.H."/>
            <person name="Hirakawa Y."/>
            <person name="Hopkins J.F."/>
            <person name="Rensing S.A."/>
            <person name="Schmutz J."/>
            <person name="Symeonidi A."/>
            <person name="Elias M."/>
            <person name="Eveleigh R.J."/>
            <person name="Herman E.K."/>
            <person name="Klute M.J."/>
            <person name="Nakayama T."/>
            <person name="Obornik M."/>
            <person name="Reyes-Prieto A."/>
            <person name="Armbrust E.V."/>
            <person name="Aves S.J."/>
            <person name="Beiko R.G."/>
            <person name="Coutinho P."/>
            <person name="Dacks J.B."/>
            <person name="Durnford D.G."/>
            <person name="Fast N.M."/>
            <person name="Green B.R."/>
            <person name="Grisdale C."/>
            <person name="Hempe F."/>
            <person name="Henrissat B."/>
            <person name="Hoppner M.P."/>
            <person name="Ishida K.-I."/>
            <person name="Kim E."/>
            <person name="Koreny L."/>
            <person name="Kroth P.G."/>
            <person name="Liu Y."/>
            <person name="Malik S.-B."/>
            <person name="Maier U.G."/>
            <person name="McRose D."/>
            <person name="Mock T."/>
            <person name="Neilson J.A."/>
            <person name="Onodera N.T."/>
            <person name="Poole A.M."/>
            <person name="Pritham E.J."/>
            <person name="Richards T.A."/>
            <person name="Rocap G."/>
            <person name="Roy S.W."/>
            <person name="Sarai C."/>
            <person name="Schaack S."/>
            <person name="Shirato S."/>
            <person name="Slamovits C.H."/>
            <person name="Spencer D.F."/>
            <person name="Suzuki S."/>
            <person name="Worden A.Z."/>
            <person name="Zauner S."/>
            <person name="Barry K."/>
            <person name="Bell C."/>
            <person name="Bharti A.K."/>
            <person name="Crow J.A."/>
            <person name="Grimwood J."/>
            <person name="Kramer R."/>
            <person name="Lindquist E."/>
            <person name="Lucas S."/>
            <person name="Salamov A."/>
            <person name="McFadden G.I."/>
            <person name="Lane C.E."/>
            <person name="Keeling P.J."/>
            <person name="Gray M.W."/>
            <person name="Grigoriev I.V."/>
            <person name="Archibald J.M."/>
        </authorList>
    </citation>
    <scope>NUCLEOTIDE SEQUENCE</scope>
    <source>
        <strain evidence="5">CCMP2712</strain>
    </source>
</reference>
<evidence type="ECO:0000313" key="5">
    <source>
        <dbReference type="Proteomes" id="UP000011087"/>
    </source>
</evidence>
<sequence>MATAFSGGGGGGGGGGKGKRGFLLGLFILGGVAAICLMLSAVRHTHRAVMIQTPKMSGPLKLSNDPVLRNLQIKARELRKELKTRAEHERDEQLALLHTLEHKKKLLMEDEQIEKQQESRSNSDLTRADGELSRSLQDDLIKLHNLEAMQTFLDTKKAKKANLKQLSNEQIRHDKLVEQHDLLIAKIKALQHHLRGIRVAPNKDNEAENSLIDPSLQDKLKDLKSAGHKQEAMSPSSLGDVQRRIKTAAKLISDARYILASRADAKTEHEPAVISARSNLRKDLDAMETVLLSLTRRSLDGDNAGKQLAMKLEKLVDQAMVETDILLDSHDKSHVEGQLMKTEMSDVQRLLESSSLFGPLATKQSLKSSSKIKSASSLGLKGKREEAAASHDIPKSQRDKLASIDNTMTRKRALKLAETALQGSVDYLKRLDPKAPSLADVSSSSYSKWQEKSAVSHAKLLAMRRKLKGLLRNVLDTKDLNSRQDRELNADIATLLSVTSAADPKEYDKMLKQAIKQNENVLSSFKDAETSADRNINDELLTADSVFSDVPEKRKVKDNEVQEAMRAAHEIEQKMHLVFPQGKELKMPSVPKHRPGNYIPGIGLVHKQQSFLSELWKHHRVPISEAERRMDPTSAHLRVSTGPRLNDDGSLKVKSAGGPAGGVEPSGWAVAQRSARSAMKDGKEAQQSDGE</sequence>
<name>L1J0D1_GUITC</name>
<feature type="region of interest" description="Disordered" evidence="1">
    <location>
        <begin position="627"/>
        <end position="691"/>
    </location>
</feature>
<keyword evidence="2" id="KW-1133">Transmembrane helix</keyword>
<feature type="compositionally biased region" description="Basic and acidic residues" evidence="1">
    <location>
        <begin position="678"/>
        <end position="691"/>
    </location>
</feature>
<accession>L1J0D1</accession>
<gene>
    <name evidence="3" type="ORF">GUITHDRAFT_141685</name>
</gene>
<dbReference type="KEGG" id="gtt:GUITHDRAFT_141685"/>
<dbReference type="EMBL" id="JH993020">
    <property type="protein sequence ID" value="EKX41956.1"/>
    <property type="molecule type" value="Genomic_DNA"/>
</dbReference>
<protein>
    <submittedName>
        <fullName evidence="3 4">Uncharacterized protein</fullName>
    </submittedName>
</protein>
<feature type="compositionally biased region" description="Basic and acidic residues" evidence="1">
    <location>
        <begin position="382"/>
        <end position="398"/>
    </location>
</feature>
<dbReference type="EnsemblProtists" id="EKX41956">
    <property type="protein sequence ID" value="EKX41956"/>
    <property type="gene ID" value="GUITHDRAFT_141685"/>
</dbReference>
<evidence type="ECO:0000256" key="2">
    <source>
        <dbReference type="SAM" id="Phobius"/>
    </source>
</evidence>
<keyword evidence="2" id="KW-0812">Transmembrane</keyword>
<evidence type="ECO:0000256" key="1">
    <source>
        <dbReference type="SAM" id="MobiDB-lite"/>
    </source>
</evidence>
<proteinExistence type="predicted"/>
<evidence type="ECO:0000313" key="3">
    <source>
        <dbReference type="EMBL" id="EKX41956.1"/>
    </source>
</evidence>
<keyword evidence="5" id="KW-1185">Reference proteome</keyword>
<feature type="region of interest" description="Disordered" evidence="1">
    <location>
        <begin position="373"/>
        <end position="398"/>
    </location>
</feature>
<dbReference type="HOGENOM" id="CLU_398744_0_0_1"/>
<organism evidence="3">
    <name type="scientific">Guillardia theta (strain CCMP2712)</name>
    <name type="common">Cryptophyte</name>
    <dbReference type="NCBI Taxonomy" id="905079"/>
    <lineage>
        <taxon>Eukaryota</taxon>
        <taxon>Cryptophyceae</taxon>
        <taxon>Pyrenomonadales</taxon>
        <taxon>Geminigeraceae</taxon>
        <taxon>Guillardia</taxon>
    </lineage>
</organism>
<dbReference type="AlphaFoldDB" id="L1J0D1"/>
<evidence type="ECO:0000313" key="4">
    <source>
        <dbReference type="EnsemblProtists" id="EKX41956"/>
    </source>
</evidence>
<dbReference type="Proteomes" id="UP000011087">
    <property type="component" value="Unassembled WGS sequence"/>
</dbReference>
<keyword evidence="2" id="KW-0472">Membrane</keyword>
<reference evidence="3 5" key="1">
    <citation type="journal article" date="2012" name="Nature">
        <title>Algal genomes reveal evolutionary mosaicism and the fate of nucleomorphs.</title>
        <authorList>
            <consortium name="DOE Joint Genome Institute"/>
            <person name="Curtis B.A."/>
            <person name="Tanifuji G."/>
            <person name="Burki F."/>
            <person name="Gruber A."/>
            <person name="Irimia M."/>
            <person name="Maruyama S."/>
            <person name="Arias M.C."/>
            <person name="Ball S.G."/>
            <person name="Gile G.H."/>
            <person name="Hirakawa Y."/>
            <person name="Hopkins J.F."/>
            <person name="Kuo A."/>
            <person name="Rensing S.A."/>
            <person name="Schmutz J."/>
            <person name="Symeonidi A."/>
            <person name="Elias M."/>
            <person name="Eveleigh R.J."/>
            <person name="Herman E.K."/>
            <person name="Klute M.J."/>
            <person name="Nakayama T."/>
            <person name="Obornik M."/>
            <person name="Reyes-Prieto A."/>
            <person name="Armbrust E.V."/>
            <person name="Aves S.J."/>
            <person name="Beiko R.G."/>
            <person name="Coutinho P."/>
            <person name="Dacks J.B."/>
            <person name="Durnford D.G."/>
            <person name="Fast N.M."/>
            <person name="Green B.R."/>
            <person name="Grisdale C.J."/>
            <person name="Hempel F."/>
            <person name="Henrissat B."/>
            <person name="Hoppner M.P."/>
            <person name="Ishida K."/>
            <person name="Kim E."/>
            <person name="Koreny L."/>
            <person name="Kroth P.G."/>
            <person name="Liu Y."/>
            <person name="Malik S.B."/>
            <person name="Maier U.G."/>
            <person name="McRose D."/>
            <person name="Mock T."/>
            <person name="Neilson J.A."/>
            <person name="Onodera N.T."/>
            <person name="Poole A.M."/>
            <person name="Pritham E.J."/>
            <person name="Richards T.A."/>
            <person name="Rocap G."/>
            <person name="Roy S.W."/>
            <person name="Sarai C."/>
            <person name="Schaack S."/>
            <person name="Shirato S."/>
            <person name="Slamovits C.H."/>
            <person name="Spencer D.F."/>
            <person name="Suzuki S."/>
            <person name="Worden A.Z."/>
            <person name="Zauner S."/>
            <person name="Barry K."/>
            <person name="Bell C."/>
            <person name="Bharti A.K."/>
            <person name="Crow J.A."/>
            <person name="Grimwood J."/>
            <person name="Kramer R."/>
            <person name="Lindquist E."/>
            <person name="Lucas S."/>
            <person name="Salamov A."/>
            <person name="McFadden G.I."/>
            <person name="Lane C.E."/>
            <person name="Keeling P.J."/>
            <person name="Gray M.W."/>
            <person name="Grigoriev I.V."/>
            <person name="Archibald J.M."/>
        </authorList>
    </citation>
    <scope>NUCLEOTIDE SEQUENCE</scope>
    <source>
        <strain evidence="3 5">CCMP2712</strain>
    </source>
</reference>
<dbReference type="GeneID" id="17298493"/>
<feature type="transmembrane region" description="Helical" evidence="2">
    <location>
        <begin position="21"/>
        <end position="42"/>
    </location>
</feature>
<dbReference type="PaxDb" id="55529-EKX41956"/>
<reference evidence="4" key="3">
    <citation type="submission" date="2016-03" db="UniProtKB">
        <authorList>
            <consortium name="EnsemblProtists"/>
        </authorList>
    </citation>
    <scope>IDENTIFICATION</scope>
</reference>
<dbReference type="RefSeq" id="XP_005828936.1">
    <property type="nucleotide sequence ID" value="XM_005828879.1"/>
</dbReference>